<sequence>MFYVTWASRFTEAESWEINGAMLHNVLRALITNVPNLRHICLQTVAKHFMGPFNSFGRKIRPHDTPFTEDLSRLNVPIFYHTQEDILFEEVEKTESLTWCSFEISWDQRSLGVLLDCFGCRLIAEQQVWVAVDPYARNKAFNCVNGDLFKWKELWKVLAEQFRIENYGFVEGESVRLEEIMKDKEAVWEEIVRENWRRLVSGGLRMWC</sequence>
<dbReference type="Gene3D" id="3.40.50.720">
    <property type="entry name" value="NAD(P)-binding Rossmann-like Domain"/>
    <property type="match status" value="1"/>
</dbReference>
<evidence type="ECO:0000313" key="2">
    <source>
        <dbReference type="Proteomes" id="UP001064489"/>
    </source>
</evidence>
<dbReference type="Proteomes" id="UP001064489">
    <property type="component" value="Chromosome 9"/>
</dbReference>
<evidence type="ECO:0000313" key="1">
    <source>
        <dbReference type="EMBL" id="KAI9201186.1"/>
    </source>
</evidence>
<proteinExistence type="predicted"/>
<reference evidence="1" key="1">
    <citation type="journal article" date="2022" name="Plant J.">
        <title>Strategies of tolerance reflected in two North American maple genomes.</title>
        <authorList>
            <person name="McEvoy S.L."/>
            <person name="Sezen U.U."/>
            <person name="Trouern-Trend A."/>
            <person name="McMahon S.M."/>
            <person name="Schaberg P.G."/>
            <person name="Yang J."/>
            <person name="Wegrzyn J.L."/>
            <person name="Swenson N.G."/>
        </authorList>
    </citation>
    <scope>NUCLEOTIDE SEQUENCE</scope>
    <source>
        <strain evidence="1">91603</strain>
    </source>
</reference>
<dbReference type="EMBL" id="JAJSOW010000001">
    <property type="protein sequence ID" value="KAI9201186.1"/>
    <property type="molecule type" value="Genomic_DNA"/>
</dbReference>
<dbReference type="PANTHER" id="PTHR32487:SF0">
    <property type="entry name" value="3-OXO-DELTA(4,5)-STEROID 5-BETA-REDUCTASE"/>
    <property type="match status" value="1"/>
</dbReference>
<dbReference type="PANTHER" id="PTHR32487">
    <property type="entry name" value="3-OXO-DELTA(4,5)-STEROID 5-BETA-REDUCTASE"/>
    <property type="match status" value="1"/>
</dbReference>
<protein>
    <submittedName>
        <fullName evidence="1">Uncharacterized protein</fullName>
    </submittedName>
</protein>
<dbReference type="AlphaFoldDB" id="A0AAD5JIB7"/>
<comment type="caution">
    <text evidence="1">The sequence shown here is derived from an EMBL/GenBank/DDBJ whole genome shotgun (WGS) entry which is preliminary data.</text>
</comment>
<gene>
    <name evidence="1" type="ORF">LWI28_019867</name>
</gene>
<keyword evidence="2" id="KW-1185">Reference proteome</keyword>
<accession>A0AAD5JIB7</accession>
<organism evidence="1 2">
    <name type="scientific">Acer negundo</name>
    <name type="common">Box elder</name>
    <dbReference type="NCBI Taxonomy" id="4023"/>
    <lineage>
        <taxon>Eukaryota</taxon>
        <taxon>Viridiplantae</taxon>
        <taxon>Streptophyta</taxon>
        <taxon>Embryophyta</taxon>
        <taxon>Tracheophyta</taxon>
        <taxon>Spermatophyta</taxon>
        <taxon>Magnoliopsida</taxon>
        <taxon>eudicotyledons</taxon>
        <taxon>Gunneridae</taxon>
        <taxon>Pentapetalae</taxon>
        <taxon>rosids</taxon>
        <taxon>malvids</taxon>
        <taxon>Sapindales</taxon>
        <taxon>Sapindaceae</taxon>
        <taxon>Hippocastanoideae</taxon>
        <taxon>Acereae</taxon>
        <taxon>Acer</taxon>
    </lineage>
</organism>
<name>A0AAD5JIB7_ACENE</name>
<reference evidence="1" key="2">
    <citation type="submission" date="2023-02" db="EMBL/GenBank/DDBJ databases">
        <authorList>
            <person name="Swenson N.G."/>
            <person name="Wegrzyn J.L."/>
            <person name="Mcevoy S.L."/>
        </authorList>
    </citation>
    <scope>NUCLEOTIDE SEQUENCE</scope>
    <source>
        <strain evidence="1">91603</strain>
        <tissue evidence="1">Leaf</tissue>
    </source>
</reference>